<proteinExistence type="predicted"/>
<evidence type="ECO:0000313" key="3">
    <source>
        <dbReference type="Proteomes" id="UP000039865"/>
    </source>
</evidence>
<protein>
    <submittedName>
        <fullName evidence="2">Uncharacterized protein</fullName>
    </submittedName>
</protein>
<organism evidence="2 3">
    <name type="scientific">Stylonychia lemnae</name>
    <name type="common">Ciliate</name>
    <dbReference type="NCBI Taxonomy" id="5949"/>
    <lineage>
        <taxon>Eukaryota</taxon>
        <taxon>Sar</taxon>
        <taxon>Alveolata</taxon>
        <taxon>Ciliophora</taxon>
        <taxon>Intramacronucleata</taxon>
        <taxon>Spirotrichea</taxon>
        <taxon>Stichotrichia</taxon>
        <taxon>Sporadotrichida</taxon>
        <taxon>Oxytrichidae</taxon>
        <taxon>Stylonychinae</taxon>
        <taxon>Stylonychia</taxon>
    </lineage>
</organism>
<evidence type="ECO:0000256" key="1">
    <source>
        <dbReference type="SAM" id="MobiDB-lite"/>
    </source>
</evidence>
<keyword evidence="3" id="KW-1185">Reference proteome</keyword>
<sequence length="387" mass="45488">MSIQFSFDNRSRLNLSLLEQFKTKIRPVREKNLKRGKCHIRMRKGDQAMNQSLSRTFPYKLVSFKLVSFGQNQHLQEKELQNSQNIPSITENQLFKLAARKARSKLEYIKNQQSAEREASKEKKECISRLQISSSNQSVIICKSNHSRNKHYDPSIMQYLHKNQVEQQQQMQNESLQRSNNSKQNQQTEAGSIVPTEDRSTNTHFESLTKWNSSKKRYDYDYSKIDELNGLSIENLSISDQNQPQIMMRTIQLSKKYAKRKGHGIHIQQDNQFYNEEDCYPQQEGLAFQNLSNTGRTQETGCFTRQNQTLKKYIEEKTQLEPVLSKSQMKIKVYDNFLVENVESGRQTACRDERIFVPKITIQKRIMNRQVLQPIVMPQNHDDSDYE</sequence>
<dbReference type="EMBL" id="CCKQ01007759">
    <property type="protein sequence ID" value="CDW79183.1"/>
    <property type="molecule type" value="Genomic_DNA"/>
</dbReference>
<feature type="compositionally biased region" description="Polar residues" evidence="1">
    <location>
        <begin position="178"/>
        <end position="190"/>
    </location>
</feature>
<gene>
    <name evidence="2" type="primary">Contig5104.g5460</name>
    <name evidence="2" type="ORF">STYLEM_8169</name>
</gene>
<reference evidence="2 3" key="1">
    <citation type="submission" date="2014-06" db="EMBL/GenBank/DDBJ databases">
        <authorList>
            <person name="Swart Estienne"/>
        </authorList>
    </citation>
    <scope>NUCLEOTIDE SEQUENCE [LARGE SCALE GENOMIC DNA]</scope>
    <source>
        <strain evidence="2 3">130c</strain>
    </source>
</reference>
<evidence type="ECO:0000313" key="2">
    <source>
        <dbReference type="EMBL" id="CDW79183.1"/>
    </source>
</evidence>
<dbReference type="InParanoid" id="A0A078AE42"/>
<dbReference type="Proteomes" id="UP000039865">
    <property type="component" value="Unassembled WGS sequence"/>
</dbReference>
<dbReference type="AlphaFoldDB" id="A0A078AE42"/>
<name>A0A078AE42_STYLE</name>
<feature type="compositionally biased region" description="Low complexity" evidence="1">
    <location>
        <begin position="165"/>
        <end position="177"/>
    </location>
</feature>
<feature type="region of interest" description="Disordered" evidence="1">
    <location>
        <begin position="164"/>
        <end position="201"/>
    </location>
</feature>
<accession>A0A078AE42</accession>